<keyword evidence="3" id="KW-1185">Reference proteome</keyword>
<reference evidence="2 3" key="1">
    <citation type="journal article" date="2018" name="PLoS ONE">
        <title>The draft genome of Kipferlia bialata reveals reductive genome evolution in fornicate parasites.</title>
        <authorList>
            <person name="Tanifuji G."/>
            <person name="Takabayashi S."/>
            <person name="Kume K."/>
            <person name="Takagi M."/>
            <person name="Nakayama T."/>
            <person name="Kamikawa R."/>
            <person name="Inagaki Y."/>
            <person name="Hashimoto T."/>
        </authorList>
    </citation>
    <scope>NUCLEOTIDE SEQUENCE [LARGE SCALE GENOMIC DNA]</scope>
    <source>
        <strain evidence="2">NY0173</strain>
    </source>
</reference>
<organism evidence="2 3">
    <name type="scientific">Kipferlia bialata</name>
    <dbReference type="NCBI Taxonomy" id="797122"/>
    <lineage>
        <taxon>Eukaryota</taxon>
        <taxon>Metamonada</taxon>
        <taxon>Carpediemonas-like organisms</taxon>
        <taxon>Kipferlia</taxon>
    </lineage>
</organism>
<feature type="region of interest" description="Disordered" evidence="1">
    <location>
        <begin position="280"/>
        <end position="306"/>
    </location>
</feature>
<gene>
    <name evidence="2" type="ORF">KIPB_010624</name>
</gene>
<proteinExistence type="predicted"/>
<dbReference type="EMBL" id="BDIP01004022">
    <property type="protein sequence ID" value="GIQ88383.1"/>
    <property type="molecule type" value="Genomic_DNA"/>
</dbReference>
<evidence type="ECO:0000313" key="2">
    <source>
        <dbReference type="EMBL" id="GIQ88383.1"/>
    </source>
</evidence>
<name>A0A9K3D3A9_9EUKA</name>
<evidence type="ECO:0000256" key="1">
    <source>
        <dbReference type="SAM" id="MobiDB-lite"/>
    </source>
</evidence>
<protein>
    <submittedName>
        <fullName evidence="2">Uncharacterized protein</fullName>
    </submittedName>
</protein>
<dbReference type="Proteomes" id="UP000265618">
    <property type="component" value="Unassembled WGS sequence"/>
</dbReference>
<evidence type="ECO:0000313" key="3">
    <source>
        <dbReference type="Proteomes" id="UP000265618"/>
    </source>
</evidence>
<comment type="caution">
    <text evidence="2">The sequence shown here is derived from an EMBL/GenBank/DDBJ whole genome shotgun (WGS) entry which is preliminary data.</text>
</comment>
<feature type="compositionally biased region" description="Acidic residues" evidence="1">
    <location>
        <begin position="290"/>
        <end position="300"/>
    </location>
</feature>
<accession>A0A9K3D3A9</accession>
<dbReference type="AlphaFoldDB" id="A0A9K3D3A9"/>
<feature type="compositionally biased region" description="Low complexity" evidence="1">
    <location>
        <begin position="129"/>
        <end position="138"/>
    </location>
</feature>
<sequence length="306" mass="33199">MTQDGAMSDPVVTGIGIGIGLPTAHDHGDADETHPRSRDSVMSHGDWIDDELDYLRLSMKTAGDSAVTFTLLNRSAYEASFLLSFTNSMDLSLSRADGSVCRIFEGKPRVYVVTLDRGGYHYKLRTHSRSVSQSSRSPSPSPDASGHTTPIRHSEYSLSGLSLSHLGDGHTHSGVTTPHTLTEGIHSFTYSHRSFSCNDVADVANVDDDDDDDEYEVDGTGVEQDTVGDLLGGLSKVDGYNMKESGVVEDADGLMLAVCPCITKRRLDFISERLNDISVGSRRRIHSDSEDSDDSDEDSDNSTSSR</sequence>
<feature type="region of interest" description="Disordered" evidence="1">
    <location>
        <begin position="126"/>
        <end position="152"/>
    </location>
</feature>